<evidence type="ECO:0000256" key="1">
    <source>
        <dbReference type="SAM" id="MobiDB-lite"/>
    </source>
</evidence>
<comment type="caution">
    <text evidence="2">The sequence shown here is derived from an EMBL/GenBank/DDBJ whole genome shotgun (WGS) entry which is preliminary data.</text>
</comment>
<feature type="compositionally biased region" description="Basic and acidic residues" evidence="1">
    <location>
        <begin position="50"/>
        <end position="73"/>
    </location>
</feature>
<dbReference type="AlphaFoldDB" id="A0A9N9HP83"/>
<keyword evidence="3" id="KW-1185">Reference proteome</keyword>
<feature type="compositionally biased region" description="Basic and acidic residues" evidence="1">
    <location>
        <begin position="24"/>
        <end position="35"/>
    </location>
</feature>
<organism evidence="2 3">
    <name type="scientific">Acaulospora morrowiae</name>
    <dbReference type="NCBI Taxonomy" id="94023"/>
    <lineage>
        <taxon>Eukaryota</taxon>
        <taxon>Fungi</taxon>
        <taxon>Fungi incertae sedis</taxon>
        <taxon>Mucoromycota</taxon>
        <taxon>Glomeromycotina</taxon>
        <taxon>Glomeromycetes</taxon>
        <taxon>Diversisporales</taxon>
        <taxon>Acaulosporaceae</taxon>
        <taxon>Acaulospora</taxon>
    </lineage>
</organism>
<protein>
    <submittedName>
        <fullName evidence="2">2765_t:CDS:1</fullName>
    </submittedName>
</protein>
<proteinExistence type="predicted"/>
<reference evidence="2" key="1">
    <citation type="submission" date="2021-06" db="EMBL/GenBank/DDBJ databases">
        <authorList>
            <person name="Kallberg Y."/>
            <person name="Tangrot J."/>
            <person name="Rosling A."/>
        </authorList>
    </citation>
    <scope>NUCLEOTIDE SEQUENCE</scope>
    <source>
        <strain evidence="2">CL551</strain>
    </source>
</reference>
<evidence type="ECO:0000313" key="2">
    <source>
        <dbReference type="EMBL" id="CAG8699107.1"/>
    </source>
</evidence>
<dbReference type="EMBL" id="CAJVPV010016645">
    <property type="protein sequence ID" value="CAG8699107.1"/>
    <property type="molecule type" value="Genomic_DNA"/>
</dbReference>
<dbReference type="Proteomes" id="UP000789342">
    <property type="component" value="Unassembled WGS sequence"/>
</dbReference>
<gene>
    <name evidence="2" type="ORF">AMORRO_LOCUS12018</name>
</gene>
<name>A0A9N9HP83_9GLOM</name>
<accession>A0A9N9HP83</accession>
<feature type="region of interest" description="Disordered" evidence="1">
    <location>
        <begin position="1"/>
        <end position="87"/>
    </location>
</feature>
<sequence>MQQTSGSIADGPEVSTNKNILRGVKVETQEPRSDDENSIAYLPRRRKLPKSPDEGPKKMKEKSKEIYREHWLTNERGSQTRNKPNLAPANEIDDVRAKILDPDSEHRLYIRSPNAYPLQVERLSTLIEINKRVQERKRRCNPFIVHAGFNAPKLNDMNTMYESQPDDTYLPTREKREAIAPSRGITMKEAMAKEQDDGDGRRKIPTERRDHILRKEEREKKGKGALEKVKVKADEREDYITDALLDKSNLFTLARHAALNASRPEDIITSIEEPTTTSIMKSQQTTRTAHTYRRSHMMKTRIRGQQRISTIVKGQKRKKITSWMS</sequence>
<evidence type="ECO:0000313" key="3">
    <source>
        <dbReference type="Proteomes" id="UP000789342"/>
    </source>
</evidence>